<evidence type="ECO:0000313" key="1">
    <source>
        <dbReference type="EMBL" id="KAB1199068.1"/>
    </source>
</evidence>
<proteinExistence type="predicted"/>
<evidence type="ECO:0000313" key="3">
    <source>
        <dbReference type="Proteomes" id="UP000516437"/>
    </source>
</evidence>
<keyword evidence="3" id="KW-1185">Reference proteome</keyword>
<dbReference type="Proteomes" id="UP000516437">
    <property type="component" value="Unassembled WGS sequence"/>
</dbReference>
<reference evidence="1 3" key="2">
    <citation type="journal article" date="2019" name="Plant Biotechnol. J.">
        <title>The red bayberry genome and genetic basis of sex determination.</title>
        <authorList>
            <person name="Jia H.M."/>
            <person name="Jia H.J."/>
            <person name="Cai Q.L."/>
            <person name="Wang Y."/>
            <person name="Zhao H.B."/>
            <person name="Yang W.F."/>
            <person name="Wang G.Y."/>
            <person name="Li Y.H."/>
            <person name="Zhan D.L."/>
            <person name="Shen Y.T."/>
            <person name="Niu Q.F."/>
            <person name="Chang L."/>
            <person name="Qiu J."/>
            <person name="Zhao L."/>
            <person name="Xie H.B."/>
            <person name="Fu W.Y."/>
            <person name="Jin J."/>
            <person name="Li X.W."/>
            <person name="Jiao Y."/>
            <person name="Zhou C.C."/>
            <person name="Tu T."/>
            <person name="Chai C.Y."/>
            <person name="Gao J.L."/>
            <person name="Fan L.J."/>
            <person name="van de Weg E."/>
            <person name="Wang J.Y."/>
            <person name="Gao Z.S."/>
        </authorList>
    </citation>
    <scope>NUCLEOTIDE SEQUENCE [LARGE SCALE GENOMIC DNA]</scope>
    <source>
        <tissue evidence="1">Leaves</tissue>
    </source>
</reference>
<reference evidence="1" key="3">
    <citation type="submission" date="2019-09" db="EMBL/GenBank/DDBJ databases">
        <authorList>
            <person name="Gao Z."/>
        </authorList>
    </citation>
    <scope>NUCLEOTIDE SEQUENCE</scope>
    <source>
        <tissue evidence="1">Leaves</tissue>
    </source>
</reference>
<organism evidence="1 3">
    <name type="scientific">Morella rubra</name>
    <name type="common">Chinese bayberry</name>
    <dbReference type="NCBI Taxonomy" id="262757"/>
    <lineage>
        <taxon>Eukaryota</taxon>
        <taxon>Viridiplantae</taxon>
        <taxon>Streptophyta</taxon>
        <taxon>Embryophyta</taxon>
        <taxon>Tracheophyta</taxon>
        <taxon>Spermatophyta</taxon>
        <taxon>Magnoliopsida</taxon>
        <taxon>eudicotyledons</taxon>
        <taxon>Gunneridae</taxon>
        <taxon>Pentapetalae</taxon>
        <taxon>rosids</taxon>
        <taxon>fabids</taxon>
        <taxon>Fagales</taxon>
        <taxon>Myricaceae</taxon>
        <taxon>Morella</taxon>
    </lineage>
</organism>
<name>A0A6A1UFV3_9ROSI</name>
<dbReference type="EMBL" id="RXIC02000499">
    <property type="protein sequence ID" value="KAB1199086.1"/>
    <property type="molecule type" value="Genomic_DNA"/>
</dbReference>
<comment type="caution">
    <text evidence="1">The sequence shown here is derived from an EMBL/GenBank/DDBJ whole genome shotgun (WGS) entry which is preliminary data.</text>
</comment>
<dbReference type="EMBL" id="RXIC02000500">
    <property type="protein sequence ID" value="KAB1199068.1"/>
    <property type="molecule type" value="Genomic_DNA"/>
</dbReference>
<gene>
    <name evidence="2" type="ORF">CJ030_MR0G027762</name>
    <name evidence="1" type="ORF">CJ030_MR0G027780</name>
</gene>
<reference evidence="1" key="1">
    <citation type="submission" date="2018-07" db="EMBL/GenBank/DDBJ databases">
        <authorList>
            <person name="Gao Z.-S."/>
            <person name="Jia H.-M."/>
            <person name="Jia H.-J."/>
            <person name="Cai Q.-L."/>
            <person name="Wang Y."/>
            <person name="Zhao H.-B."/>
        </authorList>
    </citation>
    <scope>NUCLEOTIDE SEQUENCE</scope>
    <source>
        <tissue evidence="1">Leaves</tissue>
    </source>
</reference>
<sequence length="115" mass="12846">MARVAFHALKITEEFEMWGATVGKEDLRTGGFGTMGRRVAGVTLGGCGVTLGGWEIHLRVIRGDVYITRGINGEEKKDRTRCWWKVYEMDGGPICPCGAKQMGLFRAQTTKNYMR</sequence>
<protein>
    <submittedName>
        <fullName evidence="1">Uncharacterized protein</fullName>
    </submittedName>
</protein>
<dbReference type="AlphaFoldDB" id="A0A6A1UFV3"/>
<evidence type="ECO:0000313" key="2">
    <source>
        <dbReference type="EMBL" id="KAB1199086.1"/>
    </source>
</evidence>
<accession>A0A6A1UFV3</accession>